<reference evidence="3" key="1">
    <citation type="submission" date="2013-03" db="EMBL/GenBank/DDBJ databases">
        <title>Draft genome sequence of the hydrogen-ethanol-producing anaerobic alkalithermophilic Caloramator celere.</title>
        <authorList>
            <person name="Ciranna A."/>
            <person name="Larjo A."/>
            <person name="Kivisto A."/>
            <person name="Santala V."/>
            <person name="Roos C."/>
            <person name="Karp M."/>
        </authorList>
    </citation>
    <scope>NUCLEOTIDE SEQUENCE [LARGE SCALE GENOMIC DNA]</scope>
    <source>
        <strain evidence="3">DSM 8682</strain>
    </source>
</reference>
<dbReference type="InterPro" id="IPR050709">
    <property type="entry name" value="Biotin_Carboxyl_Carrier/Decarb"/>
</dbReference>
<sequence>MRKYIVTVNGKKFEVEVEEIIKDSQNNIVEVKKETAVSSNEKEIKAPMPGTILDVKVNSGDRVKKGDVLFILEAMKMENEIMAGEDGIITEVLVSKGTSVSTDDILAKYK</sequence>
<proteinExistence type="predicted"/>
<feature type="domain" description="Lipoyl-binding" evidence="2">
    <location>
        <begin position="33"/>
        <end position="110"/>
    </location>
</feature>
<keyword evidence="4" id="KW-1185">Reference proteome</keyword>
<dbReference type="CDD" id="cd06850">
    <property type="entry name" value="biotinyl_domain"/>
    <property type="match status" value="1"/>
</dbReference>
<dbReference type="SUPFAM" id="SSF51230">
    <property type="entry name" value="Single hybrid motif"/>
    <property type="match status" value="1"/>
</dbReference>
<dbReference type="RefSeq" id="WP_018664366.1">
    <property type="nucleotide sequence ID" value="NZ_HF952022.1"/>
</dbReference>
<dbReference type="Pfam" id="PF00364">
    <property type="entry name" value="Biotin_lipoyl"/>
    <property type="match status" value="1"/>
</dbReference>
<dbReference type="Proteomes" id="UP000014923">
    <property type="component" value="Unassembled WGS sequence"/>
</dbReference>
<gene>
    <name evidence="3" type="ORF">TCEL_02171</name>
</gene>
<dbReference type="PANTHER" id="PTHR45266:SF3">
    <property type="entry name" value="OXALOACETATE DECARBOXYLASE ALPHA CHAIN"/>
    <property type="match status" value="1"/>
</dbReference>
<dbReference type="AlphaFoldDB" id="R7RUK0"/>
<dbReference type="InterPro" id="IPR000089">
    <property type="entry name" value="Biotin_lipoyl"/>
</dbReference>
<dbReference type="PROSITE" id="PS50968">
    <property type="entry name" value="BIOTINYL_LIPOYL"/>
    <property type="match status" value="1"/>
</dbReference>
<dbReference type="PROSITE" id="PS00188">
    <property type="entry name" value="BIOTIN"/>
    <property type="match status" value="1"/>
</dbReference>
<dbReference type="FunFam" id="2.40.50.100:FF:000003">
    <property type="entry name" value="Acetyl-CoA carboxylase biotin carboxyl carrier protein"/>
    <property type="match status" value="1"/>
</dbReference>
<evidence type="ECO:0000313" key="4">
    <source>
        <dbReference type="Proteomes" id="UP000014923"/>
    </source>
</evidence>
<organism evidence="3 4">
    <name type="scientific">Thermobrachium celere DSM 8682</name>
    <dbReference type="NCBI Taxonomy" id="941824"/>
    <lineage>
        <taxon>Bacteria</taxon>
        <taxon>Bacillati</taxon>
        <taxon>Bacillota</taxon>
        <taxon>Clostridia</taxon>
        <taxon>Eubacteriales</taxon>
        <taxon>Clostridiaceae</taxon>
        <taxon>Thermobrachium</taxon>
    </lineage>
</organism>
<dbReference type="PANTHER" id="PTHR45266">
    <property type="entry name" value="OXALOACETATE DECARBOXYLASE ALPHA CHAIN"/>
    <property type="match status" value="1"/>
</dbReference>
<keyword evidence="1" id="KW-0092">Biotin</keyword>
<dbReference type="HOGENOM" id="CLU_016733_5_4_9"/>
<protein>
    <submittedName>
        <fullName evidence="3">Biotin carboxyl carrier protein</fullName>
    </submittedName>
</protein>
<dbReference type="Gene3D" id="2.40.50.100">
    <property type="match status" value="1"/>
</dbReference>
<dbReference type="InterPro" id="IPR001882">
    <property type="entry name" value="Biotin_BS"/>
</dbReference>
<dbReference type="eggNOG" id="COG4770">
    <property type="taxonomic scope" value="Bacteria"/>
</dbReference>
<dbReference type="EMBL" id="CAVN010000111">
    <property type="protein sequence ID" value="CDF59103.1"/>
    <property type="molecule type" value="Genomic_DNA"/>
</dbReference>
<accession>R7RUK0</accession>
<evidence type="ECO:0000259" key="2">
    <source>
        <dbReference type="PROSITE" id="PS50968"/>
    </source>
</evidence>
<comment type="caution">
    <text evidence="3">The sequence shown here is derived from an EMBL/GenBank/DDBJ whole genome shotgun (WGS) entry which is preliminary data.</text>
</comment>
<evidence type="ECO:0000256" key="1">
    <source>
        <dbReference type="ARBA" id="ARBA00023267"/>
    </source>
</evidence>
<evidence type="ECO:0000313" key="3">
    <source>
        <dbReference type="EMBL" id="CDF59103.1"/>
    </source>
</evidence>
<name>R7RUK0_9CLOT</name>
<dbReference type="OrthoDB" id="9812676at2"/>
<dbReference type="InterPro" id="IPR011053">
    <property type="entry name" value="Single_hybrid_motif"/>
</dbReference>